<keyword evidence="2 5" id="KW-0812">Transmembrane</keyword>
<dbReference type="PANTHER" id="PTHR43847:SF1">
    <property type="entry name" value="BLL3993 PROTEIN"/>
    <property type="match status" value="1"/>
</dbReference>
<dbReference type="AlphaFoldDB" id="A0A0H4PA50"/>
<feature type="transmembrane region" description="Helical" evidence="5">
    <location>
        <begin position="50"/>
        <end position="73"/>
    </location>
</feature>
<evidence type="ECO:0000256" key="1">
    <source>
        <dbReference type="ARBA" id="ARBA00004127"/>
    </source>
</evidence>
<evidence type="ECO:0000256" key="2">
    <source>
        <dbReference type="ARBA" id="ARBA00022692"/>
    </source>
</evidence>
<feature type="transmembrane region" description="Helical" evidence="5">
    <location>
        <begin position="79"/>
        <end position="96"/>
    </location>
</feature>
<comment type="subcellular location">
    <subcellularLocation>
        <location evidence="1">Endomembrane system</location>
        <topology evidence="1">Multi-pass membrane protein</topology>
    </subcellularLocation>
</comment>
<feature type="transmembrane region" description="Helical" evidence="5">
    <location>
        <begin position="6"/>
        <end position="29"/>
    </location>
</feature>
<keyword evidence="4 5" id="KW-0472">Membrane</keyword>
<proteinExistence type="predicted"/>
<name>A0A0H4PA50_9BACT</name>
<dbReference type="OrthoDB" id="9809773at2"/>
<dbReference type="InterPro" id="IPR007318">
    <property type="entry name" value="Phopholipid_MeTrfase"/>
</dbReference>
<dbReference type="Proteomes" id="UP000036520">
    <property type="component" value="Chromosome"/>
</dbReference>
<feature type="transmembrane region" description="Helical" evidence="5">
    <location>
        <begin position="156"/>
        <end position="172"/>
    </location>
</feature>
<protein>
    <recommendedName>
        <fullName evidence="8">NnrU domain-containing protein</fullName>
    </recommendedName>
</protein>
<accession>A0A0H4PA50</accession>
<dbReference type="PATRIC" id="fig|320787.5.peg.1801"/>
<dbReference type="STRING" id="320787.CA2015_1634"/>
<evidence type="ECO:0008006" key="8">
    <source>
        <dbReference type="Google" id="ProtNLM"/>
    </source>
</evidence>
<evidence type="ECO:0000256" key="5">
    <source>
        <dbReference type="SAM" id="Phobius"/>
    </source>
</evidence>
<evidence type="ECO:0000256" key="4">
    <source>
        <dbReference type="ARBA" id="ARBA00023136"/>
    </source>
</evidence>
<evidence type="ECO:0000313" key="6">
    <source>
        <dbReference type="EMBL" id="AKP51069.1"/>
    </source>
</evidence>
<dbReference type="PANTHER" id="PTHR43847">
    <property type="entry name" value="BLL3993 PROTEIN"/>
    <property type="match status" value="1"/>
</dbReference>
<dbReference type="KEGG" id="camu:CA2015_1634"/>
<keyword evidence="7" id="KW-1185">Reference proteome</keyword>
<keyword evidence="3 5" id="KW-1133">Transmembrane helix</keyword>
<evidence type="ECO:0000256" key="3">
    <source>
        <dbReference type="ARBA" id="ARBA00022989"/>
    </source>
</evidence>
<reference evidence="6 7" key="1">
    <citation type="submission" date="2015-07" db="EMBL/GenBank/DDBJ databases">
        <authorList>
            <person name="Kim K.M."/>
        </authorList>
    </citation>
    <scope>NUCLEOTIDE SEQUENCE [LARGE SCALE GENOMIC DNA]</scope>
    <source>
        <strain evidence="6 7">KCTC 12363</strain>
    </source>
</reference>
<dbReference type="GO" id="GO:0012505">
    <property type="term" value="C:endomembrane system"/>
    <property type="evidence" value="ECO:0007669"/>
    <property type="project" value="UniProtKB-SubCell"/>
</dbReference>
<dbReference type="EMBL" id="CP012040">
    <property type="protein sequence ID" value="AKP51069.1"/>
    <property type="molecule type" value="Genomic_DNA"/>
</dbReference>
<dbReference type="InterPro" id="IPR052527">
    <property type="entry name" value="Metal_cation-efflux_comp"/>
</dbReference>
<gene>
    <name evidence="6" type="ORF">CA2015_1634</name>
</gene>
<sequence>MDIRNFMEYIILAFGWIVFYASHTFLASLNIKRKFKLWMKDSYKWYRLIYSLYATLFLLGLFVFAGIISPYWLFNPAEGSTYLGFMLATFGTIVMVKSMKGISKGRFIGLYPHDDLIEKEDLIMEGWYKQMRHPLYAGLILIFLGFFFYVPNLSSLIHLLALLFYLPFGIYYEEKKLLLIYGEAYANYQKNVPPLIPRLKK</sequence>
<dbReference type="RefSeq" id="WP_084011696.1">
    <property type="nucleotide sequence ID" value="NZ_CAXBGM010000091.1"/>
</dbReference>
<evidence type="ECO:0000313" key="7">
    <source>
        <dbReference type="Proteomes" id="UP000036520"/>
    </source>
</evidence>
<dbReference type="Pfam" id="PF04191">
    <property type="entry name" value="PEMT"/>
    <property type="match status" value="1"/>
</dbReference>
<dbReference type="Gene3D" id="1.20.120.1630">
    <property type="match status" value="1"/>
</dbReference>
<feature type="transmembrane region" description="Helical" evidence="5">
    <location>
        <begin position="133"/>
        <end position="150"/>
    </location>
</feature>
<organism evidence="6 7">
    <name type="scientific">Cyclobacterium amurskyense</name>
    <dbReference type="NCBI Taxonomy" id="320787"/>
    <lineage>
        <taxon>Bacteria</taxon>
        <taxon>Pseudomonadati</taxon>
        <taxon>Bacteroidota</taxon>
        <taxon>Cytophagia</taxon>
        <taxon>Cytophagales</taxon>
        <taxon>Cyclobacteriaceae</taxon>
        <taxon>Cyclobacterium</taxon>
    </lineage>
</organism>